<evidence type="ECO:0000313" key="8">
    <source>
        <dbReference type="EMBL" id="MFD1529252.1"/>
    </source>
</evidence>
<dbReference type="PROSITE" id="PS51012">
    <property type="entry name" value="ABC_TM2"/>
    <property type="match status" value="1"/>
</dbReference>
<accession>A0ABW4FJT8</accession>
<dbReference type="InterPro" id="IPR051784">
    <property type="entry name" value="Nod_factor_ABC_transporter"/>
</dbReference>
<reference evidence="9" key="1">
    <citation type="journal article" date="2019" name="Int. J. Syst. Evol. Microbiol.">
        <title>The Global Catalogue of Microorganisms (GCM) 10K type strain sequencing project: providing services to taxonomists for standard genome sequencing and annotation.</title>
        <authorList>
            <consortium name="The Broad Institute Genomics Platform"/>
            <consortium name="The Broad Institute Genome Sequencing Center for Infectious Disease"/>
            <person name="Wu L."/>
            <person name="Ma J."/>
        </authorList>
    </citation>
    <scope>NUCLEOTIDE SEQUENCE [LARGE SCALE GENOMIC DNA]</scope>
    <source>
        <strain evidence="9">JCM 12165</strain>
    </source>
</reference>
<feature type="transmembrane region" description="Helical" evidence="6">
    <location>
        <begin position="69"/>
        <end position="92"/>
    </location>
</feature>
<evidence type="ECO:0000313" key="9">
    <source>
        <dbReference type="Proteomes" id="UP001597145"/>
    </source>
</evidence>
<name>A0ABW4FJT8_9PSEU</name>
<evidence type="ECO:0000256" key="6">
    <source>
        <dbReference type="RuleBase" id="RU361157"/>
    </source>
</evidence>
<comment type="similarity">
    <text evidence="6">Belongs to the ABC-2 integral membrane protein family.</text>
</comment>
<comment type="caution">
    <text evidence="8">The sequence shown here is derived from an EMBL/GenBank/DDBJ whole genome shotgun (WGS) entry which is preliminary data.</text>
</comment>
<dbReference type="PANTHER" id="PTHR43229">
    <property type="entry name" value="NODULATION PROTEIN J"/>
    <property type="match status" value="1"/>
</dbReference>
<dbReference type="InterPro" id="IPR000412">
    <property type="entry name" value="ABC_2_transport"/>
</dbReference>
<feature type="transmembrane region" description="Helical" evidence="6">
    <location>
        <begin position="36"/>
        <end position="57"/>
    </location>
</feature>
<sequence length="264" mass="27619">MTVLPVPGSALRWAVADSATLARRYLAHLRHQPAELVGAVGFPILLVLMFAFLLGGMMAVPGGGDYRQALLPGLFTMTMLFGLSATMIAVVTDAQRGITDRFRSMPMAQSAVLVGRALADMVTSAIALAALLLVGLAVGWRAPGGAGAVLAAVGLLLLLRFAMLWVGIYLGLVVRGPGAVTAVQTLEFPVGFLSGLFVAPATMPVVVSTVAEWNPLSSTAAATRDLFGNPGWGGESWVAQNAVLMAIVAVFAPLSVRRYREMSR</sequence>
<dbReference type="PIRSF" id="PIRSF006648">
    <property type="entry name" value="DrrB"/>
    <property type="match status" value="1"/>
</dbReference>
<keyword evidence="4 6" id="KW-0472">Membrane</keyword>
<evidence type="ECO:0000256" key="3">
    <source>
        <dbReference type="ARBA" id="ARBA00022989"/>
    </source>
</evidence>
<dbReference type="InterPro" id="IPR047817">
    <property type="entry name" value="ABC2_TM_bact-type"/>
</dbReference>
<comment type="subcellular location">
    <subcellularLocation>
        <location evidence="6">Cell membrane</location>
        <topology evidence="6">Multi-pass membrane protein</topology>
    </subcellularLocation>
    <subcellularLocation>
        <location evidence="1">Membrane</location>
        <topology evidence="1">Multi-pass membrane protein</topology>
    </subcellularLocation>
</comment>
<keyword evidence="6" id="KW-0813">Transport</keyword>
<dbReference type="InterPro" id="IPR013525">
    <property type="entry name" value="ABC2_TM"/>
</dbReference>
<evidence type="ECO:0000256" key="2">
    <source>
        <dbReference type="ARBA" id="ARBA00022692"/>
    </source>
</evidence>
<feature type="domain" description="ABC transmembrane type-2" evidence="7">
    <location>
        <begin position="34"/>
        <end position="262"/>
    </location>
</feature>
<feature type="transmembrane region" description="Helical" evidence="6">
    <location>
        <begin position="113"/>
        <end position="140"/>
    </location>
</feature>
<evidence type="ECO:0000256" key="1">
    <source>
        <dbReference type="ARBA" id="ARBA00004141"/>
    </source>
</evidence>
<evidence type="ECO:0000259" key="7">
    <source>
        <dbReference type="PROSITE" id="PS51012"/>
    </source>
</evidence>
<gene>
    <name evidence="8" type="ORF">ACFSCY_07340</name>
</gene>
<dbReference type="PANTHER" id="PTHR43229:SF2">
    <property type="entry name" value="NODULATION PROTEIN J"/>
    <property type="match status" value="1"/>
</dbReference>
<feature type="transmembrane region" description="Helical" evidence="6">
    <location>
        <begin position="237"/>
        <end position="256"/>
    </location>
</feature>
<keyword evidence="5" id="KW-0046">Antibiotic resistance</keyword>
<protein>
    <recommendedName>
        <fullName evidence="6">Transport permease protein</fullName>
    </recommendedName>
</protein>
<keyword evidence="2 6" id="KW-0812">Transmembrane</keyword>
<dbReference type="RefSeq" id="WP_343975418.1">
    <property type="nucleotide sequence ID" value="NZ_BAAAJG010000008.1"/>
</dbReference>
<feature type="transmembrane region" description="Helical" evidence="6">
    <location>
        <begin position="146"/>
        <end position="174"/>
    </location>
</feature>
<keyword evidence="3 6" id="KW-1133">Transmembrane helix</keyword>
<organism evidence="8 9">
    <name type="scientific">Pseudonocardia aurantiaca</name>
    <dbReference type="NCBI Taxonomy" id="75290"/>
    <lineage>
        <taxon>Bacteria</taxon>
        <taxon>Bacillati</taxon>
        <taxon>Actinomycetota</taxon>
        <taxon>Actinomycetes</taxon>
        <taxon>Pseudonocardiales</taxon>
        <taxon>Pseudonocardiaceae</taxon>
        <taxon>Pseudonocardia</taxon>
    </lineage>
</organism>
<evidence type="ECO:0000256" key="5">
    <source>
        <dbReference type="ARBA" id="ARBA00023251"/>
    </source>
</evidence>
<proteinExistence type="inferred from homology"/>
<keyword evidence="9" id="KW-1185">Reference proteome</keyword>
<keyword evidence="6" id="KW-1003">Cell membrane</keyword>
<feature type="transmembrane region" description="Helical" evidence="6">
    <location>
        <begin position="186"/>
        <end position="207"/>
    </location>
</feature>
<dbReference type="Pfam" id="PF01061">
    <property type="entry name" value="ABC2_membrane"/>
    <property type="match status" value="1"/>
</dbReference>
<evidence type="ECO:0000256" key="4">
    <source>
        <dbReference type="ARBA" id="ARBA00023136"/>
    </source>
</evidence>
<dbReference type="Proteomes" id="UP001597145">
    <property type="component" value="Unassembled WGS sequence"/>
</dbReference>
<dbReference type="EMBL" id="JBHUCP010000004">
    <property type="protein sequence ID" value="MFD1529252.1"/>
    <property type="molecule type" value="Genomic_DNA"/>
</dbReference>